<evidence type="ECO:0000256" key="1">
    <source>
        <dbReference type="ARBA" id="ARBA00004571"/>
    </source>
</evidence>
<dbReference type="Proteomes" id="UP000245880">
    <property type="component" value="Unassembled WGS sequence"/>
</dbReference>
<dbReference type="InterPro" id="IPR008969">
    <property type="entry name" value="CarboxyPept-like_regulatory"/>
</dbReference>
<dbReference type="NCBIfam" id="TIGR04056">
    <property type="entry name" value="OMP_RagA_SusC"/>
    <property type="match status" value="1"/>
</dbReference>
<dbReference type="SUPFAM" id="SSF49464">
    <property type="entry name" value="Carboxypeptidase regulatory domain-like"/>
    <property type="match status" value="1"/>
</dbReference>
<evidence type="ECO:0000256" key="3">
    <source>
        <dbReference type="ARBA" id="ARBA00022452"/>
    </source>
</evidence>
<evidence type="ECO:0000256" key="5">
    <source>
        <dbReference type="ARBA" id="ARBA00023136"/>
    </source>
</evidence>
<dbReference type="InterPro" id="IPR037066">
    <property type="entry name" value="Plug_dom_sf"/>
</dbReference>
<evidence type="ECO:0000259" key="9">
    <source>
        <dbReference type="Pfam" id="PF07715"/>
    </source>
</evidence>
<dbReference type="Pfam" id="PF07715">
    <property type="entry name" value="Plug"/>
    <property type="match status" value="1"/>
</dbReference>
<dbReference type="RefSeq" id="WP_109675696.1">
    <property type="nucleotide sequence ID" value="NZ_QGDT01000009.1"/>
</dbReference>
<dbReference type="InterPro" id="IPR023996">
    <property type="entry name" value="TonB-dep_OMP_SusC/RagA"/>
</dbReference>
<evidence type="ECO:0000313" key="10">
    <source>
        <dbReference type="EMBL" id="PWJ56900.1"/>
    </source>
</evidence>
<dbReference type="InterPro" id="IPR023997">
    <property type="entry name" value="TonB-dep_OMP_SusC/RagA_CS"/>
</dbReference>
<keyword evidence="11" id="KW-1185">Reference proteome</keyword>
<dbReference type="Pfam" id="PF13715">
    <property type="entry name" value="CarbopepD_reg_2"/>
    <property type="match status" value="1"/>
</dbReference>
<dbReference type="PROSITE" id="PS51257">
    <property type="entry name" value="PROKAR_LIPOPROTEIN"/>
    <property type="match status" value="1"/>
</dbReference>
<gene>
    <name evidence="10" type="ORF">CLV98_1099</name>
</gene>
<feature type="transmembrane region" description="Helical" evidence="8">
    <location>
        <begin position="21"/>
        <end position="39"/>
    </location>
</feature>
<evidence type="ECO:0000256" key="7">
    <source>
        <dbReference type="PROSITE-ProRule" id="PRU01360"/>
    </source>
</evidence>
<dbReference type="OrthoDB" id="9768177at2"/>
<keyword evidence="6 7" id="KW-0998">Cell outer membrane</keyword>
<protein>
    <submittedName>
        <fullName evidence="10">TonB-linked SusC/RagA family outer membrane protein</fullName>
    </submittedName>
</protein>
<comment type="caution">
    <text evidence="10">The sequence shown here is derived from an EMBL/GenBank/DDBJ whole genome shotgun (WGS) entry which is preliminary data.</text>
</comment>
<organism evidence="10 11">
    <name type="scientific">Dyadobacter jejuensis</name>
    <dbReference type="NCBI Taxonomy" id="1082580"/>
    <lineage>
        <taxon>Bacteria</taxon>
        <taxon>Pseudomonadati</taxon>
        <taxon>Bacteroidota</taxon>
        <taxon>Cytophagia</taxon>
        <taxon>Cytophagales</taxon>
        <taxon>Spirosomataceae</taxon>
        <taxon>Dyadobacter</taxon>
    </lineage>
</organism>
<accession>A0A316AJ48</accession>
<keyword evidence="3 7" id="KW-1134">Transmembrane beta strand</keyword>
<dbReference type="Gene3D" id="2.60.40.1120">
    <property type="entry name" value="Carboxypeptidase-like, regulatory domain"/>
    <property type="match status" value="1"/>
</dbReference>
<evidence type="ECO:0000256" key="6">
    <source>
        <dbReference type="ARBA" id="ARBA00023237"/>
    </source>
</evidence>
<sequence length="1040" mass="114436">MTNKLYLIQKKRFWYRQSWQVFQVIMMMLFGCYMAYGQGAVRGTVISKADGTSLPGVTVLVKGSVEASVTDVEGAYTINVPNENSILVFSYIGFKSQEITVGGKSVIDVNLEVDIKSLEEVVVVGYGTQRKSDVTSAIAKIGGEDLEVRPVARVDQALQGQLAGVQVQQPSGRPGKGAEIKVRGIGSISAGSNPLYVVDGYPIDATTFSNMNLSDIESIEVLKDAASASIYGSRGSNGVVIITTKQGKSGDLKLEVKTYAGIQNVERLIPMMNTSEWLSMLVDGRDRAWAKTGGDPNAPMADRPRNYQYDPIWKTDPGSMPYYNHQEWPFQAAPMTDFQITASGGSEKAKYLVSADYFKQDGIVKNTDYTRYSFRTNVSVDVNDFLNIGLNLTPSYSIGNDRDTEGKGGVLHTILYANPFLPIRTGVWGESPEYTDYAVSWDGGSNVVSRIENLIDKETRGQMLANVFANVKLAKGLSFKTSFGANYISTKRDRFENQIISRTRAPVGYSWNTTSVNWLNENILNYSTTIATKHSINALAGFTTQYQNDQSGYLKGENYANDLVPTLNAAGAITQGYTQESDWSLMSFLGRVNYSFNNKYLLSASLRRDGSSRFGSDNKWGWFPAVSAGWRVSEEEFMKSIAVISDLKLRASRGTTGNNNIPNYGSIGLLGQSSYLFGTDETLTVGMYPSSISNRNLSWETTTSTDIGIDFGLLQNRIYASVDYYNNQTKDMLLNVPVPSTTGYTSELRNLGRVENKGWEFELATKNIVGKFNWSTNVNLSFNKNKVLELGPGNAPIIGGDWWGQVNITQVGNPIGAYYMLVQDGIFNTAQEIADNPSWAGSQPGDVIIKDTNEDGVVNIDDRAIVGQNQPKYYFGVTNRFSYAGFDLSVLIYGLGGNKIFNDIGREFNGPSDSQKNHYKNWVNRWRSPEEPGDGTTPAASELVTGASSQYTTRHLYDGGFWRIKNVSLGYNVPKAVAQKIKSGGIRIYLTGENLLTKDHYDVGYNPEVNARSGNPLAPGGDYGSYPLARTFILGLNLSF</sequence>
<keyword evidence="8" id="KW-1133">Transmembrane helix</keyword>
<dbReference type="InterPro" id="IPR039426">
    <property type="entry name" value="TonB-dep_rcpt-like"/>
</dbReference>
<keyword evidence="5 7" id="KW-0472">Membrane</keyword>
<dbReference type="PROSITE" id="PS52016">
    <property type="entry name" value="TONB_DEPENDENT_REC_3"/>
    <property type="match status" value="1"/>
</dbReference>
<dbReference type="EMBL" id="QGDT01000009">
    <property type="protein sequence ID" value="PWJ56900.1"/>
    <property type="molecule type" value="Genomic_DNA"/>
</dbReference>
<feature type="domain" description="TonB-dependent receptor plug" evidence="9">
    <location>
        <begin position="131"/>
        <end position="239"/>
    </location>
</feature>
<dbReference type="Gene3D" id="2.40.170.20">
    <property type="entry name" value="TonB-dependent receptor, beta-barrel domain"/>
    <property type="match status" value="1"/>
</dbReference>
<evidence type="ECO:0000256" key="8">
    <source>
        <dbReference type="SAM" id="Phobius"/>
    </source>
</evidence>
<dbReference type="GO" id="GO:0009279">
    <property type="term" value="C:cell outer membrane"/>
    <property type="evidence" value="ECO:0007669"/>
    <property type="project" value="UniProtKB-SubCell"/>
</dbReference>
<dbReference type="FunFam" id="2.170.130.10:FF:000008">
    <property type="entry name" value="SusC/RagA family TonB-linked outer membrane protein"/>
    <property type="match status" value="1"/>
</dbReference>
<keyword evidence="4 7" id="KW-0812">Transmembrane</keyword>
<dbReference type="NCBIfam" id="TIGR04057">
    <property type="entry name" value="SusC_RagA_signa"/>
    <property type="match status" value="1"/>
</dbReference>
<reference evidence="10 11" key="1">
    <citation type="submission" date="2018-03" db="EMBL/GenBank/DDBJ databases">
        <title>Genomic Encyclopedia of Archaeal and Bacterial Type Strains, Phase II (KMG-II): from individual species to whole genera.</title>
        <authorList>
            <person name="Goeker M."/>
        </authorList>
    </citation>
    <scope>NUCLEOTIDE SEQUENCE [LARGE SCALE GENOMIC DNA]</scope>
    <source>
        <strain evidence="10 11">DSM 100346</strain>
    </source>
</reference>
<evidence type="ECO:0000256" key="4">
    <source>
        <dbReference type="ARBA" id="ARBA00022692"/>
    </source>
</evidence>
<keyword evidence="2 7" id="KW-0813">Transport</keyword>
<dbReference type="InterPro" id="IPR012910">
    <property type="entry name" value="Plug_dom"/>
</dbReference>
<evidence type="ECO:0000256" key="2">
    <source>
        <dbReference type="ARBA" id="ARBA00022448"/>
    </source>
</evidence>
<name>A0A316AJ48_9BACT</name>
<comment type="subcellular location">
    <subcellularLocation>
        <location evidence="1 7">Cell outer membrane</location>
        <topology evidence="1 7">Multi-pass membrane protein</topology>
    </subcellularLocation>
</comment>
<dbReference type="Gene3D" id="2.170.130.10">
    <property type="entry name" value="TonB-dependent receptor, plug domain"/>
    <property type="match status" value="1"/>
</dbReference>
<evidence type="ECO:0000313" key="11">
    <source>
        <dbReference type="Proteomes" id="UP000245880"/>
    </source>
</evidence>
<comment type="similarity">
    <text evidence="7">Belongs to the TonB-dependent receptor family.</text>
</comment>
<proteinExistence type="inferred from homology"/>
<dbReference type="SUPFAM" id="SSF56935">
    <property type="entry name" value="Porins"/>
    <property type="match status" value="1"/>
</dbReference>
<dbReference type="InterPro" id="IPR036942">
    <property type="entry name" value="Beta-barrel_TonB_sf"/>
</dbReference>
<dbReference type="AlphaFoldDB" id="A0A316AJ48"/>